<dbReference type="InterPro" id="IPR053151">
    <property type="entry name" value="RNase_H-like"/>
</dbReference>
<dbReference type="PaxDb" id="4113-PGSC0003DMT400091550"/>
<dbReference type="OMA" id="IMEMANF"/>
<feature type="domain" description="RNase H type-1" evidence="1">
    <location>
        <begin position="45"/>
        <end position="187"/>
    </location>
</feature>
<evidence type="ECO:0000259" key="1">
    <source>
        <dbReference type="PROSITE" id="PS50879"/>
    </source>
</evidence>
<dbReference type="Gene3D" id="3.30.420.10">
    <property type="entry name" value="Ribonuclease H-like superfamily/Ribonuclease H"/>
    <property type="match status" value="1"/>
</dbReference>
<name>M1DMV9_SOLTU</name>
<reference evidence="2" key="2">
    <citation type="submission" date="2015-06" db="UniProtKB">
        <authorList>
            <consortium name="EnsemblPlants"/>
        </authorList>
    </citation>
    <scope>IDENTIFICATION</scope>
    <source>
        <strain evidence="2">DM1-3 516 R44</strain>
    </source>
</reference>
<proteinExistence type="predicted"/>
<dbReference type="EnsemblPlants" id="PGSC0003DMT400091550">
    <property type="protein sequence ID" value="PGSC0003DMT400091550"/>
    <property type="gene ID" value="PGSC0003DMG400041121"/>
</dbReference>
<dbReference type="GO" id="GO:0004523">
    <property type="term" value="F:RNA-DNA hybrid ribonuclease activity"/>
    <property type="evidence" value="ECO:0007669"/>
    <property type="project" value="InterPro"/>
</dbReference>
<accession>M1DMV9</accession>
<dbReference type="AlphaFoldDB" id="M1DMV9"/>
<dbReference type="InterPro" id="IPR036397">
    <property type="entry name" value="RNaseH_sf"/>
</dbReference>
<keyword evidence="3" id="KW-1185">Reference proteome</keyword>
<dbReference type="CDD" id="cd06222">
    <property type="entry name" value="RNase_H_like"/>
    <property type="match status" value="1"/>
</dbReference>
<evidence type="ECO:0000313" key="3">
    <source>
        <dbReference type="Proteomes" id="UP000011115"/>
    </source>
</evidence>
<dbReference type="GO" id="GO:0003676">
    <property type="term" value="F:nucleic acid binding"/>
    <property type="evidence" value="ECO:0007669"/>
    <property type="project" value="InterPro"/>
</dbReference>
<dbReference type="PANTHER" id="PTHR47723">
    <property type="entry name" value="OS05G0353850 PROTEIN"/>
    <property type="match status" value="1"/>
</dbReference>
<dbReference type="PROSITE" id="PS50879">
    <property type="entry name" value="RNASE_H_1"/>
    <property type="match status" value="1"/>
</dbReference>
<dbReference type="Pfam" id="PF13456">
    <property type="entry name" value="RVT_3"/>
    <property type="match status" value="1"/>
</dbReference>
<reference evidence="3" key="1">
    <citation type="journal article" date="2011" name="Nature">
        <title>Genome sequence and analysis of the tuber crop potato.</title>
        <authorList>
            <consortium name="The Potato Genome Sequencing Consortium"/>
        </authorList>
    </citation>
    <scope>NUCLEOTIDE SEQUENCE [LARGE SCALE GENOMIC DNA]</scope>
    <source>
        <strain evidence="3">cv. DM1-3 516 R44</strain>
    </source>
</reference>
<dbReference type="InterPro" id="IPR012337">
    <property type="entry name" value="RNaseH-like_sf"/>
</dbReference>
<sequence length="218" mass="25410">MDSYKLITTVFPHIKWPSKWNDLIKLVERCVHETKVTIVYWKKTPDQWIKLNTDGSALSNPGRIGVGGILRDQKGHMKLAFATPLGEGTNNQVELETTIFGMTWSIHLGYMKVILEVDSQLLVDWIMLKAKPPWSISTKVQQHHELINQTNNFNCKYTFREANFVADSLSKHSHNITTPQLYFSEQQLPKETRAYHQMDIMEMANFRRRKIKKIKEPL</sequence>
<dbReference type="InterPro" id="IPR044730">
    <property type="entry name" value="RNase_H-like_dom_plant"/>
</dbReference>
<dbReference type="Proteomes" id="UP000011115">
    <property type="component" value="Unassembled WGS sequence"/>
</dbReference>
<dbReference type="eggNOG" id="KOG1075">
    <property type="taxonomic scope" value="Eukaryota"/>
</dbReference>
<evidence type="ECO:0000313" key="2">
    <source>
        <dbReference type="EnsemblPlants" id="PGSC0003DMT400091550"/>
    </source>
</evidence>
<dbReference type="HOGENOM" id="CLU_000680_5_1_1"/>
<dbReference type="InterPro" id="IPR002156">
    <property type="entry name" value="RNaseH_domain"/>
</dbReference>
<dbReference type="InParanoid" id="M1DMV9"/>
<dbReference type="PANTHER" id="PTHR47723:SF7">
    <property type="entry name" value="RNASE H FAMILY PROTEIN"/>
    <property type="match status" value="1"/>
</dbReference>
<protein>
    <submittedName>
        <fullName evidence="2">RNase H family protein</fullName>
    </submittedName>
</protein>
<organism evidence="2 3">
    <name type="scientific">Solanum tuberosum</name>
    <name type="common">Potato</name>
    <dbReference type="NCBI Taxonomy" id="4113"/>
    <lineage>
        <taxon>Eukaryota</taxon>
        <taxon>Viridiplantae</taxon>
        <taxon>Streptophyta</taxon>
        <taxon>Embryophyta</taxon>
        <taxon>Tracheophyta</taxon>
        <taxon>Spermatophyta</taxon>
        <taxon>Magnoliopsida</taxon>
        <taxon>eudicotyledons</taxon>
        <taxon>Gunneridae</taxon>
        <taxon>Pentapetalae</taxon>
        <taxon>asterids</taxon>
        <taxon>lamiids</taxon>
        <taxon>Solanales</taxon>
        <taxon>Solanaceae</taxon>
        <taxon>Solanoideae</taxon>
        <taxon>Solaneae</taxon>
        <taxon>Solanum</taxon>
    </lineage>
</organism>
<dbReference type="Gramene" id="PGSC0003DMT400091550">
    <property type="protein sequence ID" value="PGSC0003DMT400091550"/>
    <property type="gene ID" value="PGSC0003DMG400041121"/>
</dbReference>
<dbReference type="SUPFAM" id="SSF53098">
    <property type="entry name" value="Ribonuclease H-like"/>
    <property type="match status" value="1"/>
</dbReference>